<keyword evidence="1" id="KW-0175">Coiled coil</keyword>
<evidence type="ECO:0000256" key="1">
    <source>
        <dbReference type="SAM" id="Coils"/>
    </source>
</evidence>
<dbReference type="Gene3D" id="3.40.50.150">
    <property type="entry name" value="Vaccinia Virus protein VP39"/>
    <property type="match status" value="1"/>
</dbReference>
<dbReference type="Pfam" id="PF00534">
    <property type="entry name" value="Glycos_transf_1"/>
    <property type="match status" value="1"/>
</dbReference>
<dbReference type="Pfam" id="PF00535">
    <property type="entry name" value="Glycos_transf_2"/>
    <property type="match status" value="2"/>
</dbReference>
<dbReference type="SUPFAM" id="SSF53448">
    <property type="entry name" value="Nucleotide-diphospho-sugar transferases"/>
    <property type="match status" value="2"/>
</dbReference>
<proteinExistence type="predicted"/>
<dbReference type="SUPFAM" id="SSF53756">
    <property type="entry name" value="UDP-Glycosyltransferase/glycogen phosphorylase"/>
    <property type="match status" value="1"/>
</dbReference>
<feature type="coiled-coil region" evidence="1">
    <location>
        <begin position="504"/>
        <end position="559"/>
    </location>
</feature>
<evidence type="ECO:0000259" key="2">
    <source>
        <dbReference type="Pfam" id="PF00534"/>
    </source>
</evidence>
<dbReference type="InterPro" id="IPR029063">
    <property type="entry name" value="SAM-dependent_MTases_sf"/>
</dbReference>
<dbReference type="PANTHER" id="PTHR43179:SF7">
    <property type="entry name" value="RHAMNOSYLTRANSFERASE WBBL"/>
    <property type="match status" value="1"/>
</dbReference>
<dbReference type="EMBL" id="CP017415">
    <property type="protein sequence ID" value="AOU98651.1"/>
    <property type="molecule type" value="Genomic_DNA"/>
</dbReference>
<name>A0A1D8IQB8_9GAMM</name>
<dbReference type="KEGG" id="aprs:BI364_12395"/>
<dbReference type="InterPro" id="IPR027417">
    <property type="entry name" value="P-loop_NTPase"/>
</dbReference>
<feature type="domain" description="Glycosyl transferase family 1" evidence="2">
    <location>
        <begin position="1398"/>
        <end position="1568"/>
    </location>
</feature>
<evidence type="ECO:0008006" key="6">
    <source>
        <dbReference type="Google" id="ProtNLM"/>
    </source>
</evidence>
<keyword evidence="5" id="KW-1185">Reference proteome</keyword>
<accession>A0A1D8IQB8</accession>
<feature type="domain" description="Glycosyltransferase 2-like" evidence="3">
    <location>
        <begin position="680"/>
        <end position="810"/>
    </location>
</feature>
<dbReference type="CDD" id="cd04184">
    <property type="entry name" value="GT2_RfbC_Mx_like"/>
    <property type="match status" value="1"/>
</dbReference>
<dbReference type="InterPro" id="IPR001296">
    <property type="entry name" value="Glyco_trans_1"/>
</dbReference>
<evidence type="ECO:0000313" key="4">
    <source>
        <dbReference type="EMBL" id="AOU98651.1"/>
    </source>
</evidence>
<dbReference type="GO" id="GO:0016757">
    <property type="term" value="F:glycosyltransferase activity"/>
    <property type="evidence" value="ECO:0007669"/>
    <property type="project" value="InterPro"/>
</dbReference>
<protein>
    <recommendedName>
        <fullName evidence="6">Glycosyltransferase 2-like domain-containing protein</fullName>
    </recommendedName>
</protein>
<feature type="domain" description="Glycosyltransferase 2-like" evidence="3">
    <location>
        <begin position="940"/>
        <end position="1062"/>
    </location>
</feature>
<dbReference type="CDD" id="cd04186">
    <property type="entry name" value="GT_2_like_c"/>
    <property type="match status" value="1"/>
</dbReference>
<dbReference type="SUPFAM" id="SSF52540">
    <property type="entry name" value="P-loop containing nucleoside triphosphate hydrolases"/>
    <property type="match status" value="1"/>
</dbReference>
<evidence type="ECO:0000313" key="5">
    <source>
        <dbReference type="Proteomes" id="UP000095401"/>
    </source>
</evidence>
<organism evidence="4 5">
    <name type="scientific">Acidihalobacter yilgarnensis</name>
    <dbReference type="NCBI Taxonomy" id="2819280"/>
    <lineage>
        <taxon>Bacteria</taxon>
        <taxon>Pseudomonadati</taxon>
        <taxon>Pseudomonadota</taxon>
        <taxon>Gammaproteobacteria</taxon>
        <taxon>Chromatiales</taxon>
        <taxon>Ectothiorhodospiraceae</taxon>
        <taxon>Acidihalobacter</taxon>
    </lineage>
</organism>
<dbReference type="InterPro" id="IPR001173">
    <property type="entry name" value="Glyco_trans_2-like"/>
</dbReference>
<gene>
    <name evidence="4" type="ORF">BI364_12395</name>
</gene>
<dbReference type="Proteomes" id="UP000095401">
    <property type="component" value="Chromosome"/>
</dbReference>
<dbReference type="Gene3D" id="3.40.50.300">
    <property type="entry name" value="P-loop containing nucleotide triphosphate hydrolases"/>
    <property type="match status" value="1"/>
</dbReference>
<reference evidence="5" key="1">
    <citation type="submission" date="2016-09" db="EMBL/GenBank/DDBJ databases">
        <title>Acidihalobacter prosperus F5.</title>
        <authorList>
            <person name="Khaleque H.N."/>
            <person name="Ramsay J.P."/>
            <person name="Kaksonen A.H."/>
            <person name="Boxall N.J."/>
            <person name="Watkin E.L.J."/>
        </authorList>
    </citation>
    <scope>NUCLEOTIDE SEQUENCE [LARGE SCALE GENOMIC DNA]</scope>
    <source>
        <strain evidence="5">F5</strain>
    </source>
</reference>
<dbReference type="Gene3D" id="3.90.550.10">
    <property type="entry name" value="Spore Coat Polysaccharide Biosynthesis Protein SpsA, Chain A"/>
    <property type="match status" value="2"/>
</dbReference>
<sequence length="1612" mass="181796">MKTLYLHVGTHKTGTTSIQKWLHEQSAMLLDVGVLVPQMGRPFQNTSGHHNLAWELSGDPRFSEAYGTRRELFDELSSICHESVILSSEDFGCVSNKPDVLKSFLDEFRKNDYQVNLIVYLRDPIDYGVSLHGEYKKQLSFQDVTENASLDELRCKTDPRNFVSEITKAKSYHLRDALPCFQDFNYARLVGNYERAAGTENVFVRAYSHDVIDDFAALIGLQHLPGVGVIRENRSNLPDPEINSLKDALREQGPTASDEFKAFIAQRAVQLNDPLERIRPLLAPAVGFIPERLTDVQSWRGHLCFVPVIMQAVKPAVFVELGVHKGDSYSAFCQAAQSFNLNTRCYGVDTWEGDHQAGFYGDEIYSELKNYHDSRYSQFSELLRKTFDEASAFFENGNIDLLHIDGLHTYEAVKHDFESWLPKLSAKAVVLFHDTVVRHDDFGVWKFWSELENKYPSFQFFHSHGLGVLQVGKHLPDVFAKLSQLDARASSALRGAVYQQSRLVIQAKAEAEQAKAEAEQAKAEAEQAKAEAEQAKAEAEQAKAEAEQAKTQLAGILKSRSWRVTKPLRKTITVLRNVRAKLQEPDSENRSLVYRTSRKVYRTIPLPASFRPRLRLAAKKIFSAIESTGHGKTAIRGHIKSETCPTRYAAWLRFNTLSREEKDTLCAALDARKERLPRISVIMPTYNTPVHLLDRAIGSVLKQIYEDWELCIADDASNDERTVLALEAWSQRDTRIKVFFCAKNGNISRATNAAASLASGGFLAFLDHDDELSADALAEIAITVADAPDTDYVYSDDDKIDKEGRRFSPQFKPDWSPTLLLSYMYMGHVKVVRRSLFLDFGGFRVGFEGAQDYDFALRISERTQRIMHVPKVLYHWRVVPGSTAASGDAKPASFDAGRRAVAEALERRGIKADVIQPQWAIDARCGVYSLRFPDSGPKVSIIIPTRNNTELLRNCVLSLKQTTYKNYEVVIIDNASDDPETLAYLATLPHRVLHIANPPNGRFNFAYINNTAVKQVDGDYVLLLNNDTKVRTPEWLSQMMGYSLMENVGVVGARLLFGDKTVQHAGIVHGFYGGMAGPAFRNAPLWDNGYLDYAVVARECSAVTAACLLTPRALYLELGGLDEQNFAVAYNDVDYCYRVVDSGRRCIYAPGAELFHFEGKSRGFNDEPREVANFREHYSRRTDPWFNLNLSLDDEHFRVRPYHKPAHITRPVRAVMVTHNLNNEGAPNSQLELIVGLAKMGIIDPIVLSPVDGPLRVYYAEAGIEVRIIKLPLENIHTRDAFEVRQSELADILRDLDTEVVYANTLQTFWAIEAGERAGLPTIWNPRESEPWETYFDFLMPDLRDIAYKCFALPYRVIFVAHATRRAWAPVEQCFNFTVIHNGLDINRIETRLAAIDRMEARRALGIKPDEVAVVLVGTVCDRKGQIDLLRALQILSPQIVNRLRVFIIGDRAGDYSTAMHLEIERMPGELRERLVVEPETGEVPRYYRVADIALCTSRIESYPRIILEAMACGLPLITTPVFGIREQVQDNVNALIYEPGSVKALADALTSLVEDDERRAAFSIASRTVLSGLTTYHEMIEKYGQIFLEARFSRSRELALNFGMATNGDSE</sequence>
<dbReference type="Gene3D" id="3.40.50.2000">
    <property type="entry name" value="Glycogen Phosphorylase B"/>
    <property type="match status" value="2"/>
</dbReference>
<evidence type="ECO:0000259" key="3">
    <source>
        <dbReference type="Pfam" id="PF00535"/>
    </source>
</evidence>
<dbReference type="CDD" id="cd03801">
    <property type="entry name" value="GT4_PimA-like"/>
    <property type="match status" value="1"/>
</dbReference>
<dbReference type="Pfam" id="PF13578">
    <property type="entry name" value="Methyltransf_24"/>
    <property type="match status" value="1"/>
</dbReference>
<dbReference type="PANTHER" id="PTHR43179">
    <property type="entry name" value="RHAMNOSYLTRANSFERASE WBBL"/>
    <property type="match status" value="1"/>
</dbReference>
<dbReference type="InterPro" id="IPR029044">
    <property type="entry name" value="Nucleotide-diphossugar_trans"/>
</dbReference>
<dbReference type="SUPFAM" id="SSF53335">
    <property type="entry name" value="S-adenosyl-L-methionine-dependent methyltransferases"/>
    <property type="match status" value="1"/>
</dbReference>
<dbReference type="RefSeq" id="WP_070079011.1">
    <property type="nucleotide sequence ID" value="NZ_CP017415.1"/>
</dbReference>